<organism evidence="6 7">
    <name type="scientific">Pseudoflavonifractor capillosus ATCC 29799</name>
    <dbReference type="NCBI Taxonomy" id="411467"/>
    <lineage>
        <taxon>Bacteria</taxon>
        <taxon>Bacillati</taxon>
        <taxon>Bacillota</taxon>
        <taxon>Clostridia</taxon>
        <taxon>Eubacteriales</taxon>
        <taxon>Oscillospiraceae</taxon>
        <taxon>Pseudoflavonifractor</taxon>
    </lineage>
</organism>
<dbReference type="SMART" id="SM00448">
    <property type="entry name" value="REC"/>
    <property type="match status" value="1"/>
</dbReference>
<proteinExistence type="predicted"/>
<keyword evidence="6" id="KW-0238">DNA-binding</keyword>
<evidence type="ECO:0000313" key="7">
    <source>
        <dbReference type="Proteomes" id="UP000003639"/>
    </source>
</evidence>
<comment type="caution">
    <text evidence="6">The sequence shown here is derived from an EMBL/GenBank/DDBJ whole genome shotgun (WGS) entry which is preliminary data.</text>
</comment>
<dbReference type="CDD" id="cd00156">
    <property type="entry name" value="REC"/>
    <property type="match status" value="1"/>
</dbReference>
<reference evidence="6 7" key="1">
    <citation type="submission" date="2007-04" db="EMBL/GenBank/DDBJ databases">
        <authorList>
            <person name="Fulton L."/>
            <person name="Clifton S."/>
            <person name="Fulton B."/>
            <person name="Xu J."/>
            <person name="Minx P."/>
            <person name="Pepin K.H."/>
            <person name="Johnson M."/>
            <person name="Thiruvilangam P."/>
            <person name="Bhonagiri V."/>
            <person name="Nash W.E."/>
            <person name="Mardis E.R."/>
            <person name="Wilson R.K."/>
        </authorList>
    </citation>
    <scope>NUCLEOTIDE SEQUENCE [LARGE SCALE GENOMIC DNA]</scope>
    <source>
        <strain evidence="6 7">ATCC 29799</strain>
    </source>
</reference>
<dbReference type="AlphaFoldDB" id="A6NU03"/>
<protein>
    <recommendedName>
        <fullName evidence="1">Stage 0 sporulation protein A homolog</fullName>
    </recommendedName>
</protein>
<evidence type="ECO:0000259" key="5">
    <source>
        <dbReference type="PROSITE" id="PS50930"/>
    </source>
</evidence>
<dbReference type="InterPro" id="IPR046947">
    <property type="entry name" value="LytR-like"/>
</dbReference>
<dbReference type="PANTHER" id="PTHR37299:SF1">
    <property type="entry name" value="STAGE 0 SPORULATION PROTEIN A HOMOLOG"/>
    <property type="match status" value="1"/>
</dbReference>
<reference evidence="6 7" key="2">
    <citation type="submission" date="2007-06" db="EMBL/GenBank/DDBJ databases">
        <title>Draft genome sequence of Pseudoflavonifractor capillosus ATCC 29799.</title>
        <authorList>
            <person name="Sudarsanam P."/>
            <person name="Ley R."/>
            <person name="Guruge J."/>
            <person name="Turnbaugh P.J."/>
            <person name="Mahowald M."/>
            <person name="Liep D."/>
            <person name="Gordon J."/>
        </authorList>
    </citation>
    <scope>NUCLEOTIDE SEQUENCE [LARGE SCALE GENOMIC DNA]</scope>
    <source>
        <strain evidence="6 7">ATCC 29799</strain>
    </source>
</reference>
<evidence type="ECO:0000259" key="4">
    <source>
        <dbReference type="PROSITE" id="PS50110"/>
    </source>
</evidence>
<dbReference type="GO" id="GO:0000156">
    <property type="term" value="F:phosphorelay response regulator activity"/>
    <property type="evidence" value="ECO:0007669"/>
    <property type="project" value="InterPro"/>
</dbReference>
<dbReference type="STRING" id="411467.BACCAP_01682"/>
<dbReference type="Gene3D" id="3.40.50.2300">
    <property type="match status" value="1"/>
</dbReference>
<dbReference type="SUPFAM" id="SSF52172">
    <property type="entry name" value="CheY-like"/>
    <property type="match status" value="1"/>
</dbReference>
<dbReference type="PROSITE" id="PS50930">
    <property type="entry name" value="HTH_LYTTR"/>
    <property type="match status" value="1"/>
</dbReference>
<dbReference type="PROSITE" id="PS50110">
    <property type="entry name" value="RESPONSE_REGULATORY"/>
    <property type="match status" value="1"/>
</dbReference>
<keyword evidence="3" id="KW-0597">Phosphoprotein</keyword>
<sequence>MQQRAVDSNSLSCAILKRIKEGLPMYQAAIVEDDAVIRDYFRDTLATAFQTRNISVGFDLFPSGDQFLAMYQSHYHYDMIFLDIEMPGLDGIEVCRRIRAQSPDALVIFLSQKDELVFQTFEVQPFRFVRKSQYDRQLDALTDALLTRLRQSERHMLQIREPLSGDIYSFDVHKLLYVEAQRKDCRMVTAEGETVLRCKLMDLEEQLAPWPFLKPHRSFLVNCEAIRYIGKSSLRLSSGAEIPISRGKLEEVKQQFLRYSTT</sequence>
<dbReference type="SMART" id="SM00850">
    <property type="entry name" value="LytTR"/>
    <property type="match status" value="1"/>
</dbReference>
<accession>A6NU03</accession>
<dbReference type="InterPro" id="IPR011006">
    <property type="entry name" value="CheY-like_superfamily"/>
</dbReference>
<dbReference type="GO" id="GO:0003677">
    <property type="term" value="F:DNA binding"/>
    <property type="evidence" value="ECO:0007669"/>
    <property type="project" value="UniProtKB-KW"/>
</dbReference>
<dbReference type="Proteomes" id="UP000003639">
    <property type="component" value="Unassembled WGS sequence"/>
</dbReference>
<evidence type="ECO:0000256" key="2">
    <source>
        <dbReference type="ARBA" id="ARBA00024867"/>
    </source>
</evidence>
<dbReference type="eggNOG" id="COG3279">
    <property type="taxonomic scope" value="Bacteria"/>
</dbReference>
<dbReference type="InterPro" id="IPR001789">
    <property type="entry name" value="Sig_transdc_resp-reg_receiver"/>
</dbReference>
<evidence type="ECO:0000256" key="1">
    <source>
        <dbReference type="ARBA" id="ARBA00018672"/>
    </source>
</evidence>
<name>A6NU03_9FIRM</name>
<feature type="modified residue" description="4-aspartylphosphate" evidence="3">
    <location>
        <position position="83"/>
    </location>
</feature>
<feature type="domain" description="Response regulatory" evidence="4">
    <location>
        <begin position="27"/>
        <end position="146"/>
    </location>
</feature>
<dbReference type="Pfam" id="PF04397">
    <property type="entry name" value="LytTR"/>
    <property type="match status" value="1"/>
</dbReference>
<comment type="function">
    <text evidence="2">May play the central regulatory role in sporulation. It may be an element of the effector pathway responsible for the activation of sporulation genes in response to nutritional stress. Spo0A may act in concert with spo0H (a sigma factor) to control the expression of some genes that are critical to the sporulation process.</text>
</comment>
<dbReference type="Pfam" id="PF00072">
    <property type="entry name" value="Response_reg"/>
    <property type="match status" value="1"/>
</dbReference>
<evidence type="ECO:0000256" key="3">
    <source>
        <dbReference type="PROSITE-ProRule" id="PRU00169"/>
    </source>
</evidence>
<dbReference type="PANTHER" id="PTHR37299">
    <property type="entry name" value="TRANSCRIPTIONAL REGULATOR-RELATED"/>
    <property type="match status" value="1"/>
</dbReference>
<dbReference type="Gene3D" id="2.40.50.1020">
    <property type="entry name" value="LytTr DNA-binding domain"/>
    <property type="match status" value="1"/>
</dbReference>
<feature type="domain" description="HTH LytTR-type" evidence="5">
    <location>
        <begin position="163"/>
        <end position="258"/>
    </location>
</feature>
<evidence type="ECO:0000313" key="6">
    <source>
        <dbReference type="EMBL" id="EDN00349.1"/>
    </source>
</evidence>
<dbReference type="InterPro" id="IPR007492">
    <property type="entry name" value="LytTR_DNA-bd_dom"/>
</dbReference>
<dbReference type="OrthoDB" id="9779387at2"/>
<gene>
    <name evidence="6" type="ORF">BACCAP_01682</name>
</gene>
<keyword evidence="7" id="KW-1185">Reference proteome</keyword>
<dbReference type="EMBL" id="AAXG02000011">
    <property type="protein sequence ID" value="EDN00349.1"/>
    <property type="molecule type" value="Genomic_DNA"/>
</dbReference>